<protein>
    <recommendedName>
        <fullName evidence="2">Altered inheritance of mitochondria protein 32</fullName>
    </recommendedName>
</protein>
<evidence type="ECO:0000313" key="3">
    <source>
        <dbReference type="EMBL" id="PSN70680.1"/>
    </source>
</evidence>
<comment type="similarity">
    <text evidence="1">Belongs to the AIM32 family.</text>
</comment>
<dbReference type="CDD" id="cd03062">
    <property type="entry name" value="TRX_Fd_Sucrase"/>
    <property type="match status" value="1"/>
</dbReference>
<reference evidence="3 4" key="1">
    <citation type="journal article" date="2018" name="Front. Microbiol.">
        <title>Genome-Wide Analysis of Corynespora cassiicola Leaf Fall Disease Putative Effectors.</title>
        <authorList>
            <person name="Lopez D."/>
            <person name="Ribeiro S."/>
            <person name="Label P."/>
            <person name="Fumanal B."/>
            <person name="Venisse J.S."/>
            <person name="Kohler A."/>
            <person name="de Oliveira R.R."/>
            <person name="Labutti K."/>
            <person name="Lipzen A."/>
            <person name="Lail K."/>
            <person name="Bauer D."/>
            <person name="Ohm R.A."/>
            <person name="Barry K.W."/>
            <person name="Spatafora J."/>
            <person name="Grigoriev I.V."/>
            <person name="Martin F.M."/>
            <person name="Pujade-Renaud V."/>
        </authorList>
    </citation>
    <scope>NUCLEOTIDE SEQUENCE [LARGE SCALE GENOMIC DNA]</scope>
    <source>
        <strain evidence="3 4">Philippines</strain>
    </source>
</reference>
<gene>
    <name evidence="3" type="ORF">BS50DRAFT_673458</name>
</gene>
<dbReference type="OrthoDB" id="10253744at2759"/>
<dbReference type="Gene3D" id="3.40.30.10">
    <property type="entry name" value="Glutaredoxin"/>
    <property type="match status" value="1"/>
</dbReference>
<dbReference type="Proteomes" id="UP000240883">
    <property type="component" value="Unassembled WGS sequence"/>
</dbReference>
<dbReference type="EMBL" id="KZ678131">
    <property type="protein sequence ID" value="PSN70680.1"/>
    <property type="molecule type" value="Genomic_DNA"/>
</dbReference>
<organism evidence="3 4">
    <name type="scientific">Corynespora cassiicola Philippines</name>
    <dbReference type="NCBI Taxonomy" id="1448308"/>
    <lineage>
        <taxon>Eukaryota</taxon>
        <taxon>Fungi</taxon>
        <taxon>Dikarya</taxon>
        <taxon>Ascomycota</taxon>
        <taxon>Pezizomycotina</taxon>
        <taxon>Dothideomycetes</taxon>
        <taxon>Pleosporomycetidae</taxon>
        <taxon>Pleosporales</taxon>
        <taxon>Corynesporascaceae</taxon>
        <taxon>Corynespora</taxon>
    </lineage>
</organism>
<keyword evidence="4" id="KW-1185">Reference proteome</keyword>
<evidence type="ECO:0000256" key="2">
    <source>
        <dbReference type="ARBA" id="ARBA00040895"/>
    </source>
</evidence>
<dbReference type="Pfam" id="PF06999">
    <property type="entry name" value="Suc_Fer-like"/>
    <property type="match status" value="1"/>
</dbReference>
<dbReference type="PANTHER" id="PTHR31902">
    <property type="entry name" value="ACTIN PATCHES DISTAL PROTEIN 1"/>
    <property type="match status" value="1"/>
</dbReference>
<evidence type="ECO:0000256" key="1">
    <source>
        <dbReference type="ARBA" id="ARBA00038208"/>
    </source>
</evidence>
<dbReference type="InterPro" id="IPR036249">
    <property type="entry name" value="Thioredoxin-like_sf"/>
</dbReference>
<dbReference type="SUPFAM" id="SSF52833">
    <property type="entry name" value="Thioredoxin-like"/>
    <property type="match status" value="1"/>
</dbReference>
<accession>A0A2T2NZ32</accession>
<dbReference type="InterPro" id="IPR009737">
    <property type="entry name" value="Aim32/Apd1-like"/>
</dbReference>
<dbReference type="AlphaFoldDB" id="A0A2T2NZ32"/>
<proteinExistence type="inferred from homology"/>
<name>A0A2T2NZ32_CORCC</name>
<dbReference type="PANTHER" id="PTHR31902:SF7">
    <property type="entry name" value="ALTERED INHERITANCE OF MITOCHONDRIA PROTEIN 32"/>
    <property type="match status" value="1"/>
</dbReference>
<evidence type="ECO:0000313" key="4">
    <source>
        <dbReference type="Proteomes" id="UP000240883"/>
    </source>
</evidence>
<sequence>MSFLRLRPARIPIRALRSFATTSARRQSPIPYVQSCPAPTCTCAPAPEGLDIDRKTPLMNTMAAYTEQVLVSTGKPDWTSRIEDEESDAGAFVRGLKGVIGKGGKAFDPFTNTMLTASSLPASPTPNATSILLFPSFLSLPSLPNTPATYDALASVYLKAKTLHPYHASLPDPQKAALTRDPSAAAALPAPIPISHPVVLICGHGGRDQRCGILGPVLKEGFERELARRGIEGEVGVISHIGGHKYAGNVIVYVPPGYKAEAGENALQGSGVWYGRVGPEHVEGIVGETLGRGRVVLDLFRGGIAKGGVNLGRVLEGQVKKDRGEADEGLKLKPKARR</sequence>
<dbReference type="STRING" id="1448308.A0A2T2NZ32"/>